<dbReference type="Proteomes" id="UP000011980">
    <property type="component" value="Unassembled WGS sequence"/>
</dbReference>
<accession>M6FD54</accession>
<dbReference type="PATRIC" id="fig|1240687.3.peg.1426"/>
<reference evidence="1 2" key="1">
    <citation type="submission" date="2013-01" db="EMBL/GenBank/DDBJ databases">
        <authorList>
            <person name="Harkins D.M."/>
            <person name="Durkin A.S."/>
            <person name="Brinkac L.M."/>
            <person name="Haft D.H."/>
            <person name="Selengut J.D."/>
            <person name="Sanka R."/>
            <person name="DePew J."/>
            <person name="Purushe J."/>
            <person name="Galloway R.L."/>
            <person name="Vinetz J.M."/>
            <person name="Sutton G.G."/>
            <person name="Nierman W.C."/>
            <person name="Fouts D.E."/>
        </authorList>
    </citation>
    <scope>NUCLEOTIDE SEQUENCE [LARGE SCALE GENOMIC DNA]</scope>
    <source>
        <strain evidence="1 2">Nikolaevo</strain>
    </source>
</reference>
<evidence type="ECO:0000313" key="2">
    <source>
        <dbReference type="Proteomes" id="UP000011980"/>
    </source>
</evidence>
<gene>
    <name evidence="1" type="ORF">LEP1GSC008_3100</name>
</gene>
<proteinExistence type="predicted"/>
<name>M6FD54_9LEPT</name>
<organism evidence="1 2">
    <name type="scientific">Leptospira kirschneri serovar Bulgarica str. Nikolaevo</name>
    <dbReference type="NCBI Taxonomy" id="1240687"/>
    <lineage>
        <taxon>Bacteria</taxon>
        <taxon>Pseudomonadati</taxon>
        <taxon>Spirochaetota</taxon>
        <taxon>Spirochaetia</taxon>
        <taxon>Leptospirales</taxon>
        <taxon>Leptospiraceae</taxon>
        <taxon>Leptospira</taxon>
    </lineage>
</organism>
<dbReference type="EMBL" id="ANCE01000077">
    <property type="protein sequence ID" value="EMK24967.1"/>
    <property type="molecule type" value="Genomic_DNA"/>
</dbReference>
<evidence type="ECO:0000313" key="1">
    <source>
        <dbReference type="EMBL" id="EMK24967.1"/>
    </source>
</evidence>
<dbReference type="AlphaFoldDB" id="M6FD54"/>
<sequence length="39" mass="4539">MWELLQIRKLIFVSPANHIIYTLLVCNQNDESLLNVSLP</sequence>
<comment type="caution">
    <text evidence="1">The sequence shown here is derived from an EMBL/GenBank/DDBJ whole genome shotgun (WGS) entry which is preliminary data.</text>
</comment>
<protein>
    <submittedName>
        <fullName evidence="1">Uncharacterized protein</fullName>
    </submittedName>
</protein>